<name>A0A1F7SCB6_9BACT</name>
<feature type="region of interest" description="Disordered" evidence="1">
    <location>
        <begin position="1"/>
        <end position="20"/>
    </location>
</feature>
<protein>
    <submittedName>
        <fullName evidence="2">Uncharacterized protein</fullName>
    </submittedName>
</protein>
<gene>
    <name evidence="2" type="ORF">A3G31_06100</name>
</gene>
<organism evidence="2 3">
    <name type="scientific">Candidatus Schekmanbacteria bacterium RIFCSPLOWO2_12_FULL_38_15</name>
    <dbReference type="NCBI Taxonomy" id="1817883"/>
    <lineage>
        <taxon>Bacteria</taxon>
        <taxon>Candidatus Schekmaniibacteriota</taxon>
    </lineage>
</organism>
<dbReference type="Gene3D" id="3.30.70.1290">
    <property type="entry name" value="Transposase IS200-like"/>
    <property type="match status" value="1"/>
</dbReference>
<reference evidence="2 3" key="1">
    <citation type="journal article" date="2016" name="Nat. Commun.">
        <title>Thousands of microbial genomes shed light on interconnected biogeochemical processes in an aquifer system.</title>
        <authorList>
            <person name="Anantharaman K."/>
            <person name="Brown C.T."/>
            <person name="Hug L.A."/>
            <person name="Sharon I."/>
            <person name="Castelle C.J."/>
            <person name="Probst A.J."/>
            <person name="Thomas B.C."/>
            <person name="Singh A."/>
            <person name="Wilkins M.J."/>
            <person name="Karaoz U."/>
            <person name="Brodie E.L."/>
            <person name="Williams K.H."/>
            <person name="Hubbard S.S."/>
            <person name="Banfield J.F."/>
        </authorList>
    </citation>
    <scope>NUCLEOTIDE SEQUENCE [LARGE SCALE GENOMIC DNA]</scope>
</reference>
<dbReference type="Proteomes" id="UP000178082">
    <property type="component" value="Unassembled WGS sequence"/>
</dbReference>
<accession>A0A1F7SCB6</accession>
<dbReference type="AlphaFoldDB" id="A0A1F7SCB6"/>
<proteinExistence type="predicted"/>
<dbReference type="SUPFAM" id="SSF143422">
    <property type="entry name" value="Transposase IS200-like"/>
    <property type="match status" value="1"/>
</dbReference>
<dbReference type="STRING" id="1817883.A3G31_06100"/>
<evidence type="ECO:0000256" key="1">
    <source>
        <dbReference type="SAM" id="MobiDB-lite"/>
    </source>
</evidence>
<feature type="compositionally biased region" description="Polar residues" evidence="1">
    <location>
        <begin position="1"/>
        <end position="11"/>
    </location>
</feature>
<dbReference type="InterPro" id="IPR036515">
    <property type="entry name" value="Transposase_17_sf"/>
</dbReference>
<evidence type="ECO:0000313" key="3">
    <source>
        <dbReference type="Proteomes" id="UP000178082"/>
    </source>
</evidence>
<dbReference type="GO" id="GO:0006313">
    <property type="term" value="P:DNA transposition"/>
    <property type="evidence" value="ECO:0007669"/>
    <property type="project" value="InterPro"/>
</dbReference>
<evidence type="ECO:0000313" key="2">
    <source>
        <dbReference type="EMBL" id="OGL51423.1"/>
    </source>
</evidence>
<dbReference type="GO" id="GO:0003677">
    <property type="term" value="F:DNA binding"/>
    <property type="evidence" value="ECO:0007669"/>
    <property type="project" value="InterPro"/>
</dbReference>
<sequence length="121" mass="14174">MANKLDSTLGSGRSPDLPSRNMKYSEGYHFITIVTNNRIKAFKYKEIAMIAIKVISFYEKRFDYKLIGFIIMPYHIHFICEPIKNISSYENPLRKGLCNDIFDYEFSDIRRYFGSGDPKLP</sequence>
<dbReference type="EMBL" id="MGDI01000042">
    <property type="protein sequence ID" value="OGL51423.1"/>
    <property type="molecule type" value="Genomic_DNA"/>
</dbReference>
<comment type="caution">
    <text evidence="2">The sequence shown here is derived from an EMBL/GenBank/DDBJ whole genome shotgun (WGS) entry which is preliminary data.</text>
</comment>
<dbReference type="GO" id="GO:0004803">
    <property type="term" value="F:transposase activity"/>
    <property type="evidence" value="ECO:0007669"/>
    <property type="project" value="InterPro"/>
</dbReference>